<feature type="domain" description="AAA+ ATPase" evidence="2">
    <location>
        <begin position="288"/>
        <end position="465"/>
    </location>
</feature>
<dbReference type="EMBL" id="MN740043">
    <property type="protein sequence ID" value="QHT85646.1"/>
    <property type="molecule type" value="Genomic_DNA"/>
</dbReference>
<dbReference type="InterPro" id="IPR003593">
    <property type="entry name" value="AAA+_ATPase"/>
</dbReference>
<evidence type="ECO:0000256" key="1">
    <source>
        <dbReference type="ARBA" id="ARBA00007448"/>
    </source>
</evidence>
<dbReference type="PANTHER" id="PTHR23070">
    <property type="entry name" value="BCS1 AAA-TYPE ATPASE"/>
    <property type="match status" value="1"/>
</dbReference>
<proteinExistence type="inferred from homology"/>
<reference evidence="3" key="1">
    <citation type="journal article" date="2020" name="Nature">
        <title>Giant virus diversity and host interactions through global metagenomics.</title>
        <authorList>
            <person name="Schulz F."/>
            <person name="Roux S."/>
            <person name="Paez-Espino D."/>
            <person name="Jungbluth S."/>
            <person name="Walsh D.A."/>
            <person name="Denef V.J."/>
            <person name="McMahon K.D."/>
            <person name="Konstantinidis K.T."/>
            <person name="Eloe-Fadrosh E.A."/>
            <person name="Kyrpides N.C."/>
            <person name="Woyke T."/>
        </authorList>
    </citation>
    <scope>NUCLEOTIDE SEQUENCE</scope>
    <source>
        <strain evidence="3">GVMAG-M-3300023184-182</strain>
    </source>
</reference>
<dbReference type="InterPro" id="IPR050747">
    <property type="entry name" value="Mitochondrial_chaperone_BCS1"/>
</dbReference>
<organism evidence="3">
    <name type="scientific">viral metagenome</name>
    <dbReference type="NCBI Taxonomy" id="1070528"/>
    <lineage>
        <taxon>unclassified sequences</taxon>
        <taxon>metagenomes</taxon>
        <taxon>organismal metagenomes</taxon>
    </lineage>
</organism>
<dbReference type="SMART" id="SM00382">
    <property type="entry name" value="AAA"/>
    <property type="match status" value="1"/>
</dbReference>
<comment type="similarity">
    <text evidence="1">Belongs to the AAA ATPase family. BCS1 subfamily.</text>
</comment>
<name>A0A6C0HZR2_9ZZZZ</name>
<dbReference type="AlphaFoldDB" id="A0A6C0HZR2"/>
<dbReference type="InterPro" id="IPR003959">
    <property type="entry name" value="ATPase_AAA_core"/>
</dbReference>
<dbReference type="SUPFAM" id="SSF52540">
    <property type="entry name" value="P-loop containing nucleoside triphosphate hydrolases"/>
    <property type="match status" value="1"/>
</dbReference>
<dbReference type="Pfam" id="PF00004">
    <property type="entry name" value="AAA"/>
    <property type="match status" value="1"/>
</dbReference>
<dbReference type="Gene3D" id="3.40.50.300">
    <property type="entry name" value="P-loop containing nucleotide triphosphate hydrolases"/>
    <property type="match status" value="1"/>
</dbReference>
<accession>A0A6C0HZR2</accession>
<evidence type="ECO:0000259" key="2">
    <source>
        <dbReference type="SMART" id="SM00382"/>
    </source>
</evidence>
<protein>
    <recommendedName>
        <fullName evidence="2">AAA+ ATPase domain-containing protein</fullName>
    </recommendedName>
</protein>
<dbReference type="GO" id="GO:0005524">
    <property type="term" value="F:ATP binding"/>
    <property type="evidence" value="ECO:0007669"/>
    <property type="project" value="InterPro"/>
</dbReference>
<dbReference type="GO" id="GO:0016887">
    <property type="term" value="F:ATP hydrolysis activity"/>
    <property type="evidence" value="ECO:0007669"/>
    <property type="project" value="InterPro"/>
</dbReference>
<evidence type="ECO:0000313" key="3">
    <source>
        <dbReference type="EMBL" id="QHT85646.1"/>
    </source>
</evidence>
<sequence length="524" mass="61493">MDPLQIFQFSIYSKIISQISEYNIHPFYIIFFYFVYLTYSNFDNFKNKYTQYFYNDSCDIILGYHKRTIQLYNGKNITKTTYSNKFHAVNNYIFKNKINELDSLYEIVNIKDDKYGDGDNDLEYVLIPNNRNKIRISENPDIYFENIIEQKYDEDNHQNNNSSGKEKSSTTKRKYFTYRLSTNGKENMNILRDFVEKCEKDYTKSKKITQQMVFEYVSTSVDEDDRKNMKFNQYVFKSNKWLDRNIFFDNKKEIIENIRKFPYRKISNETEYVKSATELEYEYYGKSFKNAILLHGPPGCGKTSFIKGVLNETKRHAVLIQWSRIKTCAEFSSLFRSIKISGETYGLGELCYIFEDFDANKMDLLKKRTTLTTKPTESFELVNDVTVVNDGSAITKLGNAKKIIFPSTIIEDELTLDYVLNIFDGIVEMHDAVIIFTTNAKLEFFDPALIRPGRIDTIIEMKECSLQTTCDIIKHYKKLDENEMESIKNKLLAQLLEPLSLTASQLEQICMKSSTVDDIIKSIM</sequence>
<dbReference type="InterPro" id="IPR027417">
    <property type="entry name" value="P-loop_NTPase"/>
</dbReference>